<dbReference type="Pfam" id="PF03596">
    <property type="entry name" value="Cad"/>
    <property type="match status" value="1"/>
</dbReference>
<keyword evidence="1" id="KW-0472">Membrane</keyword>
<dbReference type="EMBL" id="JXLU01000005">
    <property type="protein sequence ID" value="KIO74301.1"/>
    <property type="molecule type" value="Genomic_DNA"/>
</dbReference>
<gene>
    <name evidence="2" type="ORF">B4167_1510</name>
</gene>
<keyword evidence="1" id="KW-0812">Transmembrane</keyword>
<dbReference type="KEGG" id="bthv:CQJ30_10950"/>
<proteinExistence type="predicted"/>
<feature type="transmembrane region" description="Helical" evidence="1">
    <location>
        <begin position="69"/>
        <end position="86"/>
    </location>
</feature>
<feature type="transmembrane region" description="Helical" evidence="1">
    <location>
        <begin position="6"/>
        <end position="28"/>
    </location>
</feature>
<reference evidence="2 3" key="1">
    <citation type="submission" date="2015-01" db="EMBL/GenBank/DDBJ databases">
        <title>Draft Genome Sequences of Four Bacillus thermoamylovorans Strains, Isolated From Food Products.</title>
        <authorList>
            <person name="Krawcyk A.O."/>
            <person name="Berendsen E.M."/>
            <person name="Eijlander R.T."/>
            <person name="de Jong A."/>
            <person name="Wells-Bennik M."/>
            <person name="Kuipers O.P."/>
        </authorList>
    </citation>
    <scope>NUCLEOTIDE SEQUENCE [LARGE SCALE GENOMIC DNA]</scope>
    <source>
        <strain evidence="2 3">B4167</strain>
    </source>
</reference>
<evidence type="ECO:0000256" key="1">
    <source>
        <dbReference type="SAM" id="Phobius"/>
    </source>
</evidence>
<evidence type="ECO:0000313" key="3">
    <source>
        <dbReference type="Proteomes" id="UP000032076"/>
    </source>
</evidence>
<dbReference type="AlphaFoldDB" id="A0A0D0FUI6"/>
<feature type="transmembrane region" description="Helical" evidence="1">
    <location>
        <begin position="107"/>
        <end position="130"/>
    </location>
</feature>
<comment type="caution">
    <text evidence="2">The sequence shown here is derived from an EMBL/GenBank/DDBJ whole genome shotgun (WGS) entry which is preliminary data.</text>
</comment>
<feature type="transmembrane region" description="Helical" evidence="1">
    <location>
        <begin position="40"/>
        <end position="63"/>
    </location>
</feature>
<dbReference type="RefSeq" id="WP_041845740.1">
    <property type="nucleotide sequence ID" value="NZ_CP023704.1"/>
</dbReference>
<dbReference type="InterPro" id="IPR004676">
    <property type="entry name" value="Cd-R_transporter"/>
</dbReference>
<name>A0A0D0FUI6_9BACI</name>
<accession>A0A0D0FUI6</accession>
<evidence type="ECO:0000313" key="2">
    <source>
        <dbReference type="EMBL" id="KIO74301.1"/>
    </source>
</evidence>
<keyword evidence="1" id="KW-1133">Transmembrane helix</keyword>
<dbReference type="NCBIfam" id="TIGR00779">
    <property type="entry name" value="cad"/>
    <property type="match status" value="1"/>
</dbReference>
<organism evidence="2 3">
    <name type="scientific">Caldibacillus thermoamylovorans</name>
    <dbReference type="NCBI Taxonomy" id="35841"/>
    <lineage>
        <taxon>Bacteria</taxon>
        <taxon>Bacillati</taxon>
        <taxon>Bacillota</taxon>
        <taxon>Bacilli</taxon>
        <taxon>Bacillales</taxon>
        <taxon>Bacillaceae</taxon>
        <taxon>Caldibacillus</taxon>
    </lineage>
</organism>
<feature type="transmembrane region" description="Helical" evidence="1">
    <location>
        <begin position="176"/>
        <end position="203"/>
    </location>
</feature>
<sequence>MLTTIVSAIVSYIATSIDYIVILVVLFAQVKNRKGGVRDIVLGQYLGFTVLIIISLLASFGIAFIPQQWIGLLGLIPIFIGLKVLFEKDEGDEEDEEILESTNRFSNFILSVTVIMLAAGGDNLGVYIPYFTVLNTIELIVTIVIYYIAAAVLLYLCQRVSAVKGISETVEKYEKIIVPIVFLALGIMIMSENGTFSMILNWFN</sequence>
<dbReference type="OrthoDB" id="7995400at2"/>
<protein>
    <submittedName>
        <fullName evidence="2">Uncharacterized protein</fullName>
    </submittedName>
</protein>
<dbReference type="Proteomes" id="UP000032076">
    <property type="component" value="Unassembled WGS sequence"/>
</dbReference>
<feature type="transmembrane region" description="Helical" evidence="1">
    <location>
        <begin position="136"/>
        <end position="156"/>
    </location>
</feature>